<feature type="region of interest" description="Disordered" evidence="1">
    <location>
        <begin position="125"/>
        <end position="207"/>
    </location>
</feature>
<name>A0A7S5QZK2_9CAUD</name>
<gene>
    <name evidence="3" type="ORF">EVB73_036</name>
</gene>
<dbReference type="EMBL" id="MN988501">
    <property type="protein sequence ID" value="QIG68972.1"/>
    <property type="molecule type" value="Genomic_DNA"/>
</dbReference>
<evidence type="ECO:0000256" key="1">
    <source>
        <dbReference type="SAM" id="MobiDB-lite"/>
    </source>
</evidence>
<feature type="compositionally biased region" description="Low complexity" evidence="1">
    <location>
        <begin position="182"/>
        <end position="193"/>
    </location>
</feature>
<feature type="compositionally biased region" description="Polar residues" evidence="1">
    <location>
        <begin position="125"/>
        <end position="149"/>
    </location>
</feature>
<protein>
    <recommendedName>
        <fullName evidence="2">Dit-like phage tail protein N-terminal domain-containing protein</fullName>
    </recommendedName>
</protein>
<organism evidence="3 4">
    <name type="scientific">Rhizobium phage RHph_Y3_43</name>
    <dbReference type="NCBI Taxonomy" id="2509778"/>
    <lineage>
        <taxon>Viruses</taxon>
        <taxon>Duplodnaviria</taxon>
        <taxon>Heunggongvirae</taxon>
        <taxon>Uroviricota</taxon>
        <taxon>Caudoviricetes</taxon>
        <taxon>Kleczkowskavirus</taxon>
        <taxon>Kleczkowskavirus RHEph4</taxon>
    </lineage>
</organism>
<evidence type="ECO:0000313" key="4">
    <source>
        <dbReference type="Proteomes" id="UP000649522"/>
    </source>
</evidence>
<dbReference type="Pfam" id="PF21821">
    <property type="entry name" value="Dit_like"/>
    <property type="match status" value="1"/>
</dbReference>
<accession>A0A7S5QZK2</accession>
<feature type="domain" description="Dit-like phage tail protein N-terminal" evidence="2">
    <location>
        <begin position="16"/>
        <end position="125"/>
    </location>
</feature>
<dbReference type="Proteomes" id="UP000649522">
    <property type="component" value="Segment"/>
</dbReference>
<sequence>MTAIIFSNTIGPVPISVVISEEHESTIGITEQPVETGAKITDHAYVEPKKLSLEFGDENAVATYNALVRFQESRVPFSIISGLYVYNNMLIRAINVTRDSTYSRVLSGRVDLQEVIIVSTAYVSTEGEQNDPQSTGKAGGKKSTQSARPTTEKAGDAVTGDRAAGTTMRGDAGVKTIEPAKNSSILNSLTSSSPGTVSRPPGGRPAP</sequence>
<reference evidence="3" key="1">
    <citation type="submission" date="2020-01" db="EMBL/GenBank/DDBJ databases">
        <title>Patterns of diversity and host range of bacteriophage communities associated with bean-nodulatin bacteria.</title>
        <authorList>
            <person name="Vann Cauwenberghe J."/>
            <person name="Santamaria R.I."/>
            <person name="Bustos P."/>
            <person name="Juarez S."/>
            <person name="Gonzalez V."/>
        </authorList>
    </citation>
    <scope>NUCLEOTIDE SEQUENCE</scope>
</reference>
<evidence type="ECO:0000259" key="2">
    <source>
        <dbReference type="Pfam" id="PF21821"/>
    </source>
</evidence>
<dbReference type="InterPro" id="IPR048494">
    <property type="entry name" value="Dit-like_N"/>
</dbReference>
<evidence type="ECO:0000313" key="3">
    <source>
        <dbReference type="EMBL" id="QIG68972.1"/>
    </source>
</evidence>
<proteinExistence type="predicted"/>